<dbReference type="NCBIfam" id="TIGR01575">
    <property type="entry name" value="rimI"/>
    <property type="match status" value="1"/>
</dbReference>
<dbReference type="PANTHER" id="PTHR43420">
    <property type="entry name" value="ACETYLTRANSFERASE"/>
    <property type="match status" value="1"/>
</dbReference>
<dbReference type="Gene3D" id="3.40.630.30">
    <property type="match status" value="1"/>
</dbReference>
<dbReference type="SUPFAM" id="SSF55729">
    <property type="entry name" value="Acyl-CoA N-acyltransferases (Nat)"/>
    <property type="match status" value="1"/>
</dbReference>
<evidence type="ECO:0000256" key="4">
    <source>
        <dbReference type="ARBA" id="ARBA00023315"/>
    </source>
</evidence>
<evidence type="ECO:0000256" key="3">
    <source>
        <dbReference type="ARBA" id="ARBA00022679"/>
    </source>
</evidence>
<keyword evidence="2" id="KW-0963">Cytoplasm</keyword>
<dbReference type="InterPro" id="IPR006464">
    <property type="entry name" value="AcTrfase_RimI/Ard1"/>
</dbReference>
<dbReference type="InterPro" id="IPR050680">
    <property type="entry name" value="YpeA/RimI_acetyltransf"/>
</dbReference>
<dbReference type="EMBL" id="LRFG02000004">
    <property type="protein sequence ID" value="PCO04870.1"/>
    <property type="molecule type" value="Genomic_DNA"/>
</dbReference>
<evidence type="ECO:0000313" key="6">
    <source>
        <dbReference type="EMBL" id="PCO04870.1"/>
    </source>
</evidence>
<gene>
    <name evidence="6" type="primary">rimI</name>
    <name evidence="6" type="ORF">AWR36_012830</name>
</gene>
<dbReference type="InterPro" id="IPR000182">
    <property type="entry name" value="GNAT_dom"/>
</dbReference>
<dbReference type="PROSITE" id="PS51186">
    <property type="entry name" value="GNAT"/>
    <property type="match status" value="1"/>
</dbReference>
<comment type="similarity">
    <text evidence="1">Belongs to the acetyltransferase family. RimI subfamily.</text>
</comment>
<accession>A0ABX4HYX7</accession>
<dbReference type="Proteomes" id="UP000218427">
    <property type="component" value="Unassembled WGS sequence"/>
</dbReference>
<dbReference type="PANTHER" id="PTHR43420:SF12">
    <property type="entry name" value="N-ACETYLTRANSFERASE DOMAIN-CONTAINING PROTEIN"/>
    <property type="match status" value="1"/>
</dbReference>
<name>A0ABX4HYX7_9GAMM</name>
<evidence type="ECO:0000256" key="2">
    <source>
        <dbReference type="ARBA" id="ARBA00022490"/>
    </source>
</evidence>
<dbReference type="CDD" id="cd04301">
    <property type="entry name" value="NAT_SF"/>
    <property type="match status" value="1"/>
</dbReference>
<dbReference type="Pfam" id="PF00583">
    <property type="entry name" value="Acetyltransf_1"/>
    <property type="match status" value="1"/>
</dbReference>
<organism evidence="6 7">
    <name type="scientific">Microbulbifer flavimaris</name>
    <dbReference type="NCBI Taxonomy" id="1781068"/>
    <lineage>
        <taxon>Bacteria</taxon>
        <taxon>Pseudomonadati</taxon>
        <taxon>Pseudomonadota</taxon>
        <taxon>Gammaproteobacteria</taxon>
        <taxon>Cellvibrionales</taxon>
        <taxon>Microbulbiferaceae</taxon>
        <taxon>Microbulbifer</taxon>
    </lineage>
</organism>
<proteinExistence type="inferred from homology"/>
<evidence type="ECO:0000259" key="5">
    <source>
        <dbReference type="PROSITE" id="PS51186"/>
    </source>
</evidence>
<evidence type="ECO:0000313" key="7">
    <source>
        <dbReference type="Proteomes" id="UP000218427"/>
    </source>
</evidence>
<keyword evidence="3" id="KW-0808">Transferase</keyword>
<keyword evidence="7" id="KW-1185">Reference proteome</keyword>
<keyword evidence="4" id="KW-0012">Acyltransferase</keyword>
<evidence type="ECO:0000256" key="1">
    <source>
        <dbReference type="ARBA" id="ARBA00005395"/>
    </source>
</evidence>
<dbReference type="InterPro" id="IPR016181">
    <property type="entry name" value="Acyl_CoA_acyltransferase"/>
</dbReference>
<protein>
    <submittedName>
        <fullName evidence="6">Ribosomal-protein-alanine N-acetyltransferase</fullName>
    </submittedName>
</protein>
<feature type="domain" description="N-acetyltransferase" evidence="5">
    <location>
        <begin position="29"/>
        <end position="175"/>
    </location>
</feature>
<comment type="caution">
    <text evidence="6">The sequence shown here is derived from an EMBL/GenBank/DDBJ whole genome shotgun (WGS) entry which is preliminary data.</text>
</comment>
<reference evidence="6" key="1">
    <citation type="submission" date="2017-08" db="EMBL/GenBank/DDBJ databases">
        <title>Microbulbifer marisrubri sp. nov., a halophilic alphaproteobacterium isolated from marine sediment of the Yellow Sea, China.</title>
        <authorList>
            <person name="Zhang G."/>
            <person name="Xiong Q."/>
        </authorList>
    </citation>
    <scope>NUCLEOTIDE SEQUENCE [LARGE SCALE GENOMIC DNA]</scope>
    <source>
        <strain evidence="6">WRN-8</strain>
    </source>
</reference>
<sequence>MAAAAGNLPRADPQPVSTGTLSLSVAPGAELRPAAESDCAALAALARSAHSHPWTERQYLDSIHAGHQCWLLTMPDGTAVACCVLMPLPDVFEVLDVAVSPQWRRRGIARALLKAIFERLPGSAETVLLEVRTGNTGARALYRSLGFREDGLRRNYYPAANGAREDAVLMSLPLR</sequence>